<name>A0AAV7QST6_PLEWA</name>
<evidence type="ECO:0000313" key="3">
    <source>
        <dbReference type="Proteomes" id="UP001066276"/>
    </source>
</evidence>
<accession>A0AAV7QST6</accession>
<comment type="caution">
    <text evidence="2">The sequence shown here is derived from an EMBL/GenBank/DDBJ whole genome shotgun (WGS) entry which is preliminary data.</text>
</comment>
<organism evidence="2 3">
    <name type="scientific">Pleurodeles waltl</name>
    <name type="common">Iberian ribbed newt</name>
    <dbReference type="NCBI Taxonomy" id="8319"/>
    <lineage>
        <taxon>Eukaryota</taxon>
        <taxon>Metazoa</taxon>
        <taxon>Chordata</taxon>
        <taxon>Craniata</taxon>
        <taxon>Vertebrata</taxon>
        <taxon>Euteleostomi</taxon>
        <taxon>Amphibia</taxon>
        <taxon>Batrachia</taxon>
        <taxon>Caudata</taxon>
        <taxon>Salamandroidea</taxon>
        <taxon>Salamandridae</taxon>
        <taxon>Pleurodelinae</taxon>
        <taxon>Pleurodeles</taxon>
    </lineage>
</organism>
<sequence length="94" mass="10456">MTPILPYADVVAGCKKPYIALQQQSGEEPLIICSMDPYTRIESTRKNKRHRRLRVVHCRGLTDLPSIDSATTAEDKDIAVPVKESELHRGPDAG</sequence>
<feature type="compositionally biased region" description="Basic and acidic residues" evidence="1">
    <location>
        <begin position="73"/>
        <end position="94"/>
    </location>
</feature>
<reference evidence="2" key="1">
    <citation type="journal article" date="2022" name="bioRxiv">
        <title>Sequencing and chromosome-scale assembly of the giantPleurodeles waltlgenome.</title>
        <authorList>
            <person name="Brown T."/>
            <person name="Elewa A."/>
            <person name="Iarovenko S."/>
            <person name="Subramanian E."/>
            <person name="Araus A.J."/>
            <person name="Petzold A."/>
            <person name="Susuki M."/>
            <person name="Suzuki K.-i.T."/>
            <person name="Hayashi T."/>
            <person name="Toyoda A."/>
            <person name="Oliveira C."/>
            <person name="Osipova E."/>
            <person name="Leigh N.D."/>
            <person name="Simon A."/>
            <person name="Yun M.H."/>
        </authorList>
    </citation>
    <scope>NUCLEOTIDE SEQUENCE</scope>
    <source>
        <strain evidence="2">20211129_DDA</strain>
        <tissue evidence="2">Liver</tissue>
    </source>
</reference>
<gene>
    <name evidence="2" type="ORF">NDU88_008806</name>
</gene>
<evidence type="ECO:0000313" key="2">
    <source>
        <dbReference type="EMBL" id="KAJ1142492.1"/>
    </source>
</evidence>
<dbReference type="AlphaFoldDB" id="A0AAV7QST6"/>
<proteinExistence type="predicted"/>
<protein>
    <submittedName>
        <fullName evidence="2">Uncharacterized protein</fullName>
    </submittedName>
</protein>
<feature type="region of interest" description="Disordered" evidence="1">
    <location>
        <begin position="69"/>
        <end position="94"/>
    </location>
</feature>
<dbReference type="EMBL" id="JANPWB010000010">
    <property type="protein sequence ID" value="KAJ1142492.1"/>
    <property type="molecule type" value="Genomic_DNA"/>
</dbReference>
<dbReference type="Proteomes" id="UP001066276">
    <property type="component" value="Chromosome 6"/>
</dbReference>
<evidence type="ECO:0000256" key="1">
    <source>
        <dbReference type="SAM" id="MobiDB-lite"/>
    </source>
</evidence>
<keyword evidence="3" id="KW-1185">Reference proteome</keyword>